<accession>A0A3S7X799</accession>
<evidence type="ECO:0000313" key="4">
    <source>
        <dbReference type="Proteomes" id="UP000274082"/>
    </source>
</evidence>
<reference evidence="2 4" key="1">
    <citation type="journal article" date="2018" name="Sci. Rep.">
        <title>A complete Leishmania donovani reference genome identifies novel genetic variations associated with virulence.</title>
        <authorList>
            <person name="Lypaczewski P."/>
            <person name="Hoshizaki J."/>
            <person name="Zhang W.-W."/>
            <person name="McCall L.-I."/>
            <person name="Torcivia-Rodriguez J."/>
            <person name="Simonyan V."/>
            <person name="Kaur A."/>
            <person name="Dewar K."/>
            <person name="Matlashewski G."/>
        </authorList>
    </citation>
    <scope>NUCLEOTIDE SEQUENCE [LARGE SCALE GENOMIC DNA]</scope>
    <source>
        <strain evidence="2 4">LdCL</strain>
    </source>
</reference>
<dbReference type="InterPro" id="IPR056614">
    <property type="entry name" value="FAZ1_cons"/>
</dbReference>
<dbReference type="Proteomes" id="UP000601710">
    <property type="component" value="Chromosome 33"/>
</dbReference>
<evidence type="ECO:0000313" key="2">
    <source>
        <dbReference type="EMBL" id="AYU82308.1"/>
    </source>
</evidence>
<name>A0A3S7X799_LEIDO</name>
<organism evidence="2 4">
    <name type="scientific">Leishmania donovani</name>
    <dbReference type="NCBI Taxonomy" id="5661"/>
    <lineage>
        <taxon>Eukaryota</taxon>
        <taxon>Discoba</taxon>
        <taxon>Euglenozoa</taxon>
        <taxon>Kinetoplastea</taxon>
        <taxon>Metakinetoplastina</taxon>
        <taxon>Trypanosomatida</taxon>
        <taxon>Trypanosomatidae</taxon>
        <taxon>Leishmaniinae</taxon>
        <taxon>Leishmania</taxon>
    </lineage>
</organism>
<dbReference type="EMBL" id="CP029532">
    <property type="protein sequence ID" value="AYU82308.1"/>
    <property type="molecule type" value="Genomic_DNA"/>
</dbReference>
<dbReference type="EMBL" id="LR812653">
    <property type="protein sequence ID" value="CAC5433530.1"/>
    <property type="molecule type" value="Genomic_DNA"/>
</dbReference>
<keyword evidence="4" id="KW-1185">Reference proteome</keyword>
<evidence type="ECO:0000313" key="3">
    <source>
        <dbReference type="EMBL" id="CAC5433530.1"/>
    </source>
</evidence>
<protein>
    <submittedName>
        <fullName evidence="3">Hypothetical_protein</fullName>
    </submittedName>
</protein>
<proteinExistence type="predicted"/>
<dbReference type="AlphaFoldDB" id="A0A3S7X799"/>
<gene>
    <name evidence="2" type="ORF">LdCL_330039700</name>
    <name evidence="3" type="ORF">LDHU3_33.4700</name>
</gene>
<dbReference type="VEuPathDB" id="TriTrypDB:LDHU3_33.4700"/>
<reference evidence="3" key="2">
    <citation type="submission" date="2020-06" db="EMBL/GenBank/DDBJ databases">
        <authorList>
            <person name="Camacho E."/>
            <person name="Gonzalez-de la Fuente S."/>
            <person name="Rastrojo A."/>
            <person name="Peiro-Pastor R."/>
            <person name="Solana JC."/>
            <person name="Tabera L."/>
            <person name="Gamarro F."/>
            <person name="Carrasco-Ramiro F."/>
            <person name="Requena JM."/>
            <person name="Aguado B."/>
        </authorList>
    </citation>
    <scope>NUCLEOTIDE SEQUENCE</scope>
</reference>
<dbReference type="Proteomes" id="UP000274082">
    <property type="component" value="Chromosome 33"/>
</dbReference>
<dbReference type="VEuPathDB" id="TriTrypDB:LdCL_330039700"/>
<dbReference type="Pfam" id="PF23398">
    <property type="entry name" value="FAZ1_cons"/>
    <property type="match status" value="1"/>
</dbReference>
<sequence>MEFLLGSLVVDVELVHAPSLDRKEIDARLSVFELPRTWGVHLDSTANKGEGPVKRIATHHRVKPESGEWGTLLAVQFSELEATFVNDVGASLKLPKEVITSLTFRMGNLLVDM</sequence>
<feature type="domain" description="Flagellar attachment zone protein 1 conserved" evidence="1">
    <location>
        <begin position="56"/>
        <end position="112"/>
    </location>
</feature>
<evidence type="ECO:0000259" key="1">
    <source>
        <dbReference type="Pfam" id="PF23398"/>
    </source>
</evidence>